<evidence type="ECO:0000256" key="6">
    <source>
        <dbReference type="RuleBase" id="RU361188"/>
    </source>
</evidence>
<sequence length="564" mass="64171">MLKRKSIGLLGAFVLLIAIIGGQAKTVPCKLKDVKYGKVCVCTADYCDYLDNPTLSKDDDFAIISSSKQGLRFELNTGSFGSKDTYAIEDYVEPASKFAASNDTILSKLWDQAIDSIFSQSATPASSITRSVTLKLDRSKRFQKIEGFGGSFTGAVSYLLNNFKEQDIQDHLYKSYYAADGLGFNLLRISIGGCDFDLNPWAYNEEPQNEVVLTGMDKLHERDVLRVGQIKRMKEVSGETNLRIKGAAWSPPKWMKTNNEWTGFGQLKREYYQTWANYHLKWLDLMESNGLPIWAISTGNEPLNGIFFMFFVKFMSLGWTPQMQAVWLNDYLGPTIRNSKHKDIIIFGNDDQRFTSPLWFKMMNRTRPNSVDYIDGVALHWYWDEIFGNSFIHKTNKYMENKIQIISESCIGDKPWQKAAPLLGSWERGEKMARSMMSHLQDGFHGWIDWNIILDEEGGPNYVDNFVDAPVIADTITYTEFYKQPMFYVMGHFSKLVPEGSVHIEAVASNINLDCIAFIRPDNKIVAVLFNSGRADLDITIVDTIRGELKVNVPAKSIHTLYYN</sequence>
<keyword evidence="4 7" id="KW-0732">Signal</keyword>
<dbReference type="STRING" id="7222.B4JTN5"/>
<evidence type="ECO:0000256" key="3">
    <source>
        <dbReference type="ARBA" id="ARBA00012658"/>
    </source>
</evidence>
<gene>
    <name evidence="10" type="primary">Dgri\GH17457</name>
    <name evidence="10" type="ORF">Dgri_GH17457</name>
</gene>
<dbReference type="Gene3D" id="2.60.40.1180">
    <property type="entry name" value="Golgi alpha-mannosidase II"/>
    <property type="match status" value="1"/>
</dbReference>
<evidence type="ECO:0000256" key="1">
    <source>
        <dbReference type="ARBA" id="ARBA00001013"/>
    </source>
</evidence>
<dbReference type="InterPro" id="IPR017853">
    <property type="entry name" value="GH"/>
</dbReference>
<dbReference type="OMA" id="NEPLNRG"/>
<dbReference type="InterPro" id="IPR001139">
    <property type="entry name" value="Glyco_hydro_30"/>
</dbReference>
<keyword evidence="6" id="KW-0443">Lipid metabolism</keyword>
<protein>
    <recommendedName>
        <fullName evidence="3 6">Glucosylceramidase</fullName>
        <ecNumber evidence="3 6">3.2.1.45</ecNumber>
    </recommendedName>
</protein>
<dbReference type="GO" id="GO:0034620">
    <property type="term" value="P:cellular response to unfolded protein"/>
    <property type="evidence" value="ECO:0007669"/>
    <property type="project" value="EnsemblMetazoa"/>
</dbReference>
<dbReference type="Gene3D" id="3.20.20.80">
    <property type="entry name" value="Glycosidases"/>
    <property type="match status" value="1"/>
</dbReference>
<dbReference type="GO" id="GO:0070050">
    <property type="term" value="P:neuron cellular homeostasis"/>
    <property type="evidence" value="ECO:0007669"/>
    <property type="project" value="EnsemblMetazoa"/>
</dbReference>
<dbReference type="InterPro" id="IPR033452">
    <property type="entry name" value="GH30_C"/>
</dbReference>
<dbReference type="EMBL" id="CH916374">
    <property type="protein sequence ID" value="EDV91464.1"/>
    <property type="molecule type" value="Genomic_DNA"/>
</dbReference>
<name>B4JTN5_DROGR</name>
<dbReference type="Pfam" id="PF02055">
    <property type="entry name" value="Glyco_hydro_30"/>
    <property type="match status" value="1"/>
</dbReference>
<dbReference type="InterPro" id="IPR013780">
    <property type="entry name" value="Glyco_hydro_b"/>
</dbReference>
<dbReference type="HOGENOM" id="CLU_014379_1_2_1"/>
<evidence type="ECO:0000256" key="2">
    <source>
        <dbReference type="ARBA" id="ARBA00005382"/>
    </source>
</evidence>
<dbReference type="GO" id="GO:0006680">
    <property type="term" value="P:glucosylceramide catabolic process"/>
    <property type="evidence" value="ECO:0007669"/>
    <property type="project" value="TreeGrafter"/>
</dbReference>
<evidence type="ECO:0000313" key="10">
    <source>
        <dbReference type="EMBL" id="EDV91464.1"/>
    </source>
</evidence>
<dbReference type="OrthoDB" id="2160638at2759"/>
<dbReference type="eggNOG" id="KOG2566">
    <property type="taxonomic scope" value="Eukaryota"/>
</dbReference>
<dbReference type="SMR" id="B4JTN5"/>
<dbReference type="SUPFAM" id="SSF51011">
    <property type="entry name" value="Glycosyl hydrolase domain"/>
    <property type="match status" value="1"/>
</dbReference>
<feature type="signal peptide" evidence="7">
    <location>
        <begin position="1"/>
        <end position="24"/>
    </location>
</feature>
<dbReference type="GO" id="GO:0016020">
    <property type="term" value="C:membrane"/>
    <property type="evidence" value="ECO:0007669"/>
    <property type="project" value="GOC"/>
</dbReference>
<feature type="chain" id="PRO_5002812737" description="Glucosylceramidase" evidence="7">
    <location>
        <begin position="25"/>
        <end position="564"/>
    </location>
</feature>
<evidence type="ECO:0000256" key="7">
    <source>
        <dbReference type="SAM" id="SignalP"/>
    </source>
</evidence>
<accession>B4JTN5</accession>
<evidence type="ECO:0000256" key="5">
    <source>
        <dbReference type="ARBA" id="ARBA00022801"/>
    </source>
</evidence>
<dbReference type="InterPro" id="IPR033453">
    <property type="entry name" value="Glyco_hydro_30_TIM-barrel"/>
</dbReference>
<dbReference type="EC" id="3.2.1.45" evidence="3 6"/>
<dbReference type="SUPFAM" id="SSF51445">
    <property type="entry name" value="(Trans)glycosidases"/>
    <property type="match status" value="1"/>
</dbReference>
<comment type="similarity">
    <text evidence="2 6">Belongs to the glycosyl hydrolase 30 family.</text>
</comment>
<evidence type="ECO:0000259" key="9">
    <source>
        <dbReference type="Pfam" id="PF17189"/>
    </source>
</evidence>
<evidence type="ECO:0000256" key="4">
    <source>
        <dbReference type="ARBA" id="ARBA00022729"/>
    </source>
</evidence>
<organism evidence="11">
    <name type="scientific">Drosophila grimshawi</name>
    <name type="common">Hawaiian fruit fly</name>
    <name type="synonym">Idiomyia grimshawi</name>
    <dbReference type="NCBI Taxonomy" id="7222"/>
    <lineage>
        <taxon>Eukaryota</taxon>
        <taxon>Metazoa</taxon>
        <taxon>Ecdysozoa</taxon>
        <taxon>Arthropoda</taxon>
        <taxon>Hexapoda</taxon>
        <taxon>Insecta</taxon>
        <taxon>Pterygota</taxon>
        <taxon>Neoptera</taxon>
        <taxon>Endopterygota</taxon>
        <taxon>Diptera</taxon>
        <taxon>Brachycera</taxon>
        <taxon>Muscomorpha</taxon>
        <taxon>Ephydroidea</taxon>
        <taxon>Drosophilidae</taxon>
        <taxon>Drosophila</taxon>
        <taxon>Hawaiian Drosophila</taxon>
    </lineage>
</organism>
<dbReference type="PANTHER" id="PTHR11069">
    <property type="entry name" value="GLUCOSYLCERAMIDASE"/>
    <property type="match status" value="1"/>
</dbReference>
<dbReference type="PhylomeDB" id="B4JTN5"/>
<proteinExistence type="inferred from homology"/>
<keyword evidence="6" id="KW-0746">Sphingolipid metabolism</keyword>
<dbReference type="PANTHER" id="PTHR11069:SF23">
    <property type="entry name" value="LYSOSOMAL ACID GLUCOSYLCERAMIDASE"/>
    <property type="match status" value="1"/>
</dbReference>
<dbReference type="GO" id="GO:0008344">
    <property type="term" value="P:adult locomotory behavior"/>
    <property type="evidence" value="ECO:0007669"/>
    <property type="project" value="EnsemblMetazoa"/>
</dbReference>
<dbReference type="GO" id="GO:0008340">
    <property type="term" value="P:determination of adult lifespan"/>
    <property type="evidence" value="ECO:0007669"/>
    <property type="project" value="EnsemblMetazoa"/>
</dbReference>
<evidence type="ECO:0000313" key="11">
    <source>
        <dbReference type="Proteomes" id="UP000001070"/>
    </source>
</evidence>
<dbReference type="Proteomes" id="UP000001070">
    <property type="component" value="Unassembled WGS sequence"/>
</dbReference>
<keyword evidence="11" id="KW-1185">Reference proteome</keyword>
<dbReference type="KEGG" id="dgr:6568168"/>
<evidence type="ECO:0000259" key="8">
    <source>
        <dbReference type="Pfam" id="PF02055"/>
    </source>
</evidence>
<dbReference type="InParanoid" id="B4JTN5"/>
<dbReference type="AlphaFoldDB" id="B4JTN5"/>
<comment type="catalytic activity">
    <reaction evidence="1">
        <text>a beta-D-glucosyl-(1&lt;-&gt;1')-N-acylsphing-4-enine + H2O = an N-acylsphing-4-enine + D-glucose</text>
        <dbReference type="Rhea" id="RHEA:13269"/>
        <dbReference type="ChEBI" id="CHEBI:4167"/>
        <dbReference type="ChEBI" id="CHEBI:15377"/>
        <dbReference type="ChEBI" id="CHEBI:22801"/>
        <dbReference type="ChEBI" id="CHEBI:52639"/>
        <dbReference type="EC" id="3.2.1.45"/>
    </reaction>
    <physiologicalReaction direction="left-to-right" evidence="1">
        <dbReference type="Rhea" id="RHEA:13270"/>
    </physiologicalReaction>
</comment>
<reference evidence="10 11" key="1">
    <citation type="journal article" date="2007" name="Nature">
        <title>Evolution of genes and genomes on the Drosophila phylogeny.</title>
        <authorList>
            <consortium name="Drosophila 12 Genomes Consortium"/>
            <person name="Clark A.G."/>
            <person name="Eisen M.B."/>
            <person name="Smith D.R."/>
            <person name="Bergman C.M."/>
            <person name="Oliver B."/>
            <person name="Markow T.A."/>
            <person name="Kaufman T.C."/>
            <person name="Kellis M."/>
            <person name="Gelbart W."/>
            <person name="Iyer V.N."/>
            <person name="Pollard D.A."/>
            <person name="Sackton T.B."/>
            <person name="Larracuente A.M."/>
            <person name="Singh N.D."/>
            <person name="Abad J.P."/>
            <person name="Abt D.N."/>
            <person name="Adryan B."/>
            <person name="Aguade M."/>
            <person name="Akashi H."/>
            <person name="Anderson W.W."/>
            <person name="Aquadro C.F."/>
            <person name="Ardell D.H."/>
            <person name="Arguello R."/>
            <person name="Artieri C.G."/>
            <person name="Barbash D.A."/>
            <person name="Barker D."/>
            <person name="Barsanti P."/>
            <person name="Batterham P."/>
            <person name="Batzoglou S."/>
            <person name="Begun D."/>
            <person name="Bhutkar A."/>
            <person name="Blanco E."/>
            <person name="Bosak S.A."/>
            <person name="Bradley R.K."/>
            <person name="Brand A.D."/>
            <person name="Brent M.R."/>
            <person name="Brooks A.N."/>
            <person name="Brown R.H."/>
            <person name="Butlin R.K."/>
            <person name="Caggese C."/>
            <person name="Calvi B.R."/>
            <person name="Bernardo de Carvalho A."/>
            <person name="Caspi A."/>
            <person name="Castrezana S."/>
            <person name="Celniker S.E."/>
            <person name="Chang J.L."/>
            <person name="Chapple C."/>
            <person name="Chatterji S."/>
            <person name="Chinwalla A."/>
            <person name="Civetta A."/>
            <person name="Clifton S.W."/>
            <person name="Comeron J.M."/>
            <person name="Costello J.C."/>
            <person name="Coyne J.A."/>
            <person name="Daub J."/>
            <person name="David R.G."/>
            <person name="Delcher A.L."/>
            <person name="Delehaunty K."/>
            <person name="Do C.B."/>
            <person name="Ebling H."/>
            <person name="Edwards K."/>
            <person name="Eickbush T."/>
            <person name="Evans J.D."/>
            <person name="Filipski A."/>
            <person name="Findeiss S."/>
            <person name="Freyhult E."/>
            <person name="Fulton L."/>
            <person name="Fulton R."/>
            <person name="Garcia A.C."/>
            <person name="Gardiner A."/>
            <person name="Garfield D.A."/>
            <person name="Garvin B.E."/>
            <person name="Gibson G."/>
            <person name="Gilbert D."/>
            <person name="Gnerre S."/>
            <person name="Godfrey J."/>
            <person name="Good R."/>
            <person name="Gotea V."/>
            <person name="Gravely B."/>
            <person name="Greenberg A.J."/>
            <person name="Griffiths-Jones S."/>
            <person name="Gross S."/>
            <person name="Guigo R."/>
            <person name="Gustafson E.A."/>
            <person name="Haerty W."/>
            <person name="Hahn M.W."/>
            <person name="Halligan D.L."/>
            <person name="Halpern A.L."/>
            <person name="Halter G.M."/>
            <person name="Han M.V."/>
            <person name="Heger A."/>
            <person name="Hillier L."/>
            <person name="Hinrichs A.S."/>
            <person name="Holmes I."/>
            <person name="Hoskins R.A."/>
            <person name="Hubisz M.J."/>
            <person name="Hultmark D."/>
            <person name="Huntley M.A."/>
            <person name="Jaffe D.B."/>
            <person name="Jagadeeshan S."/>
            <person name="Jeck W.R."/>
            <person name="Johnson J."/>
            <person name="Jones C.D."/>
            <person name="Jordan W.C."/>
            <person name="Karpen G.H."/>
            <person name="Kataoka E."/>
            <person name="Keightley P.D."/>
            <person name="Kheradpour P."/>
            <person name="Kirkness E.F."/>
            <person name="Koerich L.B."/>
            <person name="Kristiansen K."/>
            <person name="Kudrna D."/>
            <person name="Kulathinal R.J."/>
            <person name="Kumar S."/>
            <person name="Kwok R."/>
            <person name="Lander E."/>
            <person name="Langley C.H."/>
            <person name="Lapoint R."/>
            <person name="Lazzaro B.P."/>
            <person name="Lee S.J."/>
            <person name="Levesque L."/>
            <person name="Li R."/>
            <person name="Lin C.F."/>
            <person name="Lin M.F."/>
            <person name="Lindblad-Toh K."/>
            <person name="Llopart A."/>
            <person name="Long M."/>
            <person name="Low L."/>
            <person name="Lozovsky E."/>
            <person name="Lu J."/>
            <person name="Luo M."/>
            <person name="Machado C.A."/>
            <person name="Makalowski W."/>
            <person name="Marzo M."/>
            <person name="Matsuda M."/>
            <person name="Matzkin L."/>
            <person name="McAllister B."/>
            <person name="McBride C.S."/>
            <person name="McKernan B."/>
            <person name="McKernan K."/>
            <person name="Mendez-Lago M."/>
            <person name="Minx P."/>
            <person name="Mollenhauer M.U."/>
            <person name="Montooth K."/>
            <person name="Mount S.M."/>
            <person name="Mu X."/>
            <person name="Myers E."/>
            <person name="Negre B."/>
            <person name="Newfeld S."/>
            <person name="Nielsen R."/>
            <person name="Noor M.A."/>
            <person name="O'Grady P."/>
            <person name="Pachter L."/>
            <person name="Papaceit M."/>
            <person name="Parisi M.J."/>
            <person name="Parisi M."/>
            <person name="Parts L."/>
            <person name="Pedersen J.S."/>
            <person name="Pesole G."/>
            <person name="Phillippy A.M."/>
            <person name="Ponting C.P."/>
            <person name="Pop M."/>
            <person name="Porcelli D."/>
            <person name="Powell J.R."/>
            <person name="Prohaska S."/>
            <person name="Pruitt K."/>
            <person name="Puig M."/>
            <person name="Quesneville H."/>
            <person name="Ram K.R."/>
            <person name="Rand D."/>
            <person name="Rasmussen M.D."/>
            <person name="Reed L.K."/>
            <person name="Reenan R."/>
            <person name="Reily A."/>
            <person name="Remington K.A."/>
            <person name="Rieger T.T."/>
            <person name="Ritchie M.G."/>
            <person name="Robin C."/>
            <person name="Rogers Y.H."/>
            <person name="Rohde C."/>
            <person name="Rozas J."/>
            <person name="Rubenfield M.J."/>
            <person name="Ruiz A."/>
            <person name="Russo S."/>
            <person name="Salzberg S.L."/>
            <person name="Sanchez-Gracia A."/>
            <person name="Saranga D.J."/>
            <person name="Sato H."/>
            <person name="Schaeffer S.W."/>
            <person name="Schatz M.C."/>
            <person name="Schlenke T."/>
            <person name="Schwartz R."/>
            <person name="Segarra C."/>
            <person name="Singh R.S."/>
            <person name="Sirot L."/>
            <person name="Sirota M."/>
            <person name="Sisneros N.B."/>
            <person name="Smith C.D."/>
            <person name="Smith T.F."/>
            <person name="Spieth J."/>
            <person name="Stage D.E."/>
            <person name="Stark A."/>
            <person name="Stephan W."/>
            <person name="Strausberg R.L."/>
            <person name="Strempel S."/>
            <person name="Sturgill D."/>
            <person name="Sutton G."/>
            <person name="Sutton G.G."/>
            <person name="Tao W."/>
            <person name="Teichmann S."/>
            <person name="Tobari Y.N."/>
            <person name="Tomimura Y."/>
            <person name="Tsolas J.M."/>
            <person name="Valente V.L."/>
            <person name="Venter E."/>
            <person name="Venter J.C."/>
            <person name="Vicario S."/>
            <person name="Vieira F.G."/>
            <person name="Vilella A.J."/>
            <person name="Villasante A."/>
            <person name="Walenz B."/>
            <person name="Wang J."/>
            <person name="Wasserman M."/>
            <person name="Watts T."/>
            <person name="Wilson D."/>
            <person name="Wilson R.K."/>
            <person name="Wing R.A."/>
            <person name="Wolfner M.F."/>
            <person name="Wong A."/>
            <person name="Wong G.K."/>
            <person name="Wu C.I."/>
            <person name="Wu G."/>
            <person name="Yamamoto D."/>
            <person name="Yang H.P."/>
            <person name="Yang S.P."/>
            <person name="Yorke J.A."/>
            <person name="Yoshida K."/>
            <person name="Zdobnov E."/>
            <person name="Zhang P."/>
            <person name="Zhang Y."/>
            <person name="Zimin A.V."/>
            <person name="Baldwin J."/>
            <person name="Abdouelleil A."/>
            <person name="Abdulkadir J."/>
            <person name="Abebe A."/>
            <person name="Abera B."/>
            <person name="Abreu J."/>
            <person name="Acer S.C."/>
            <person name="Aftuck L."/>
            <person name="Alexander A."/>
            <person name="An P."/>
            <person name="Anderson E."/>
            <person name="Anderson S."/>
            <person name="Arachi H."/>
            <person name="Azer M."/>
            <person name="Bachantsang P."/>
            <person name="Barry A."/>
            <person name="Bayul T."/>
            <person name="Berlin A."/>
            <person name="Bessette D."/>
            <person name="Bloom T."/>
            <person name="Blye J."/>
            <person name="Boguslavskiy L."/>
            <person name="Bonnet C."/>
            <person name="Boukhgalter B."/>
            <person name="Bourzgui I."/>
            <person name="Brown A."/>
            <person name="Cahill P."/>
            <person name="Channer S."/>
            <person name="Cheshatsang Y."/>
            <person name="Chuda L."/>
            <person name="Citroen M."/>
            <person name="Collymore A."/>
            <person name="Cooke P."/>
            <person name="Costello M."/>
            <person name="D'Aco K."/>
            <person name="Daza R."/>
            <person name="De Haan G."/>
            <person name="DeGray S."/>
            <person name="DeMaso C."/>
            <person name="Dhargay N."/>
            <person name="Dooley K."/>
            <person name="Dooley E."/>
            <person name="Doricent M."/>
            <person name="Dorje P."/>
            <person name="Dorjee K."/>
            <person name="Dupes A."/>
            <person name="Elong R."/>
            <person name="Falk J."/>
            <person name="Farina A."/>
            <person name="Faro S."/>
            <person name="Ferguson D."/>
            <person name="Fisher S."/>
            <person name="Foley C.D."/>
            <person name="Franke A."/>
            <person name="Friedrich D."/>
            <person name="Gadbois L."/>
            <person name="Gearin G."/>
            <person name="Gearin C.R."/>
            <person name="Giannoukos G."/>
            <person name="Goode T."/>
            <person name="Graham J."/>
            <person name="Grandbois E."/>
            <person name="Grewal S."/>
            <person name="Gyaltsen K."/>
            <person name="Hafez N."/>
            <person name="Hagos B."/>
            <person name="Hall J."/>
            <person name="Henson C."/>
            <person name="Hollinger A."/>
            <person name="Honan T."/>
            <person name="Huard M.D."/>
            <person name="Hughes L."/>
            <person name="Hurhula B."/>
            <person name="Husby M.E."/>
            <person name="Kamat A."/>
            <person name="Kanga B."/>
            <person name="Kashin S."/>
            <person name="Khazanovich D."/>
            <person name="Kisner P."/>
            <person name="Lance K."/>
            <person name="Lara M."/>
            <person name="Lee W."/>
            <person name="Lennon N."/>
            <person name="Letendre F."/>
            <person name="LeVine R."/>
            <person name="Lipovsky A."/>
            <person name="Liu X."/>
            <person name="Liu J."/>
            <person name="Liu S."/>
            <person name="Lokyitsang T."/>
            <person name="Lokyitsang Y."/>
            <person name="Lubonja R."/>
            <person name="Lui A."/>
            <person name="MacDonald P."/>
            <person name="Magnisalis V."/>
            <person name="Maru K."/>
            <person name="Matthews C."/>
            <person name="McCusker W."/>
            <person name="McDonough S."/>
            <person name="Mehta T."/>
            <person name="Meldrim J."/>
            <person name="Meneus L."/>
            <person name="Mihai O."/>
            <person name="Mihalev A."/>
            <person name="Mihova T."/>
            <person name="Mittelman R."/>
            <person name="Mlenga V."/>
            <person name="Montmayeur A."/>
            <person name="Mulrain L."/>
            <person name="Navidi A."/>
            <person name="Naylor J."/>
            <person name="Negash T."/>
            <person name="Nguyen T."/>
            <person name="Nguyen N."/>
            <person name="Nicol R."/>
            <person name="Norbu C."/>
            <person name="Norbu N."/>
            <person name="Novod N."/>
            <person name="O'Neill B."/>
            <person name="Osman S."/>
            <person name="Markiewicz E."/>
            <person name="Oyono O.L."/>
            <person name="Patti C."/>
            <person name="Phunkhang P."/>
            <person name="Pierre F."/>
            <person name="Priest M."/>
            <person name="Raghuraman S."/>
            <person name="Rege F."/>
            <person name="Reyes R."/>
            <person name="Rise C."/>
            <person name="Rogov P."/>
            <person name="Ross K."/>
            <person name="Ryan E."/>
            <person name="Settipalli S."/>
            <person name="Shea T."/>
            <person name="Sherpa N."/>
            <person name="Shi L."/>
            <person name="Shih D."/>
            <person name="Sparrow T."/>
            <person name="Spaulding J."/>
            <person name="Stalker J."/>
            <person name="Stange-Thomann N."/>
            <person name="Stavropoulos S."/>
            <person name="Stone C."/>
            <person name="Strader C."/>
            <person name="Tesfaye S."/>
            <person name="Thomson T."/>
            <person name="Thoulutsang Y."/>
            <person name="Thoulutsang D."/>
            <person name="Topham K."/>
            <person name="Topping I."/>
            <person name="Tsamla T."/>
            <person name="Vassiliev H."/>
            <person name="Vo A."/>
            <person name="Wangchuk T."/>
            <person name="Wangdi T."/>
            <person name="Weiand M."/>
            <person name="Wilkinson J."/>
            <person name="Wilson A."/>
            <person name="Yadav S."/>
            <person name="Young G."/>
            <person name="Yu Q."/>
            <person name="Zembek L."/>
            <person name="Zhong D."/>
            <person name="Zimmer A."/>
            <person name="Zwirko Z."/>
            <person name="Jaffe D.B."/>
            <person name="Alvarez P."/>
            <person name="Brockman W."/>
            <person name="Butler J."/>
            <person name="Chin C."/>
            <person name="Gnerre S."/>
            <person name="Grabherr M."/>
            <person name="Kleber M."/>
            <person name="Mauceli E."/>
            <person name="MacCallum I."/>
        </authorList>
    </citation>
    <scope>NUCLEOTIDE SEQUENCE [LARGE SCALE GENOMIC DNA]</scope>
    <source>
        <strain evidence="11">Tucson 15287-2541.00</strain>
    </source>
</reference>
<feature type="domain" description="Glycosyl hydrolase family 30 TIM-barrel" evidence="8">
    <location>
        <begin position="145"/>
        <end position="496"/>
    </location>
</feature>
<dbReference type="GO" id="GO:0004348">
    <property type="term" value="F:glucosylceramidase activity"/>
    <property type="evidence" value="ECO:0007669"/>
    <property type="project" value="UniProtKB-EC"/>
</dbReference>
<keyword evidence="5 6" id="KW-0378">Hydrolase</keyword>
<dbReference type="Pfam" id="PF17189">
    <property type="entry name" value="Glyco_hydro_30C"/>
    <property type="match status" value="1"/>
</dbReference>
<keyword evidence="6" id="KW-0326">Glycosidase</keyword>
<feature type="domain" description="Glycosyl hydrolase family 30 beta sandwich" evidence="9">
    <location>
        <begin position="500"/>
        <end position="561"/>
    </location>
</feature>
<dbReference type="GO" id="GO:0007613">
    <property type="term" value="P:memory"/>
    <property type="evidence" value="ECO:0007669"/>
    <property type="project" value="EnsemblMetazoa"/>
</dbReference>
<dbReference type="FunCoup" id="B4JTN5">
    <property type="interactions" value="184"/>
</dbReference>